<feature type="domain" description="Zn(2)-C6 fungal-type" evidence="3">
    <location>
        <begin position="10"/>
        <end position="38"/>
    </location>
</feature>
<accession>A0AB34FED2</accession>
<dbReference type="Pfam" id="PF11951">
    <property type="entry name" value="Fungal_trans_2"/>
    <property type="match status" value="1"/>
</dbReference>
<dbReference type="AlphaFoldDB" id="A0AB34FED2"/>
<dbReference type="SUPFAM" id="SSF57701">
    <property type="entry name" value="Zn2/Cys6 DNA-binding domain"/>
    <property type="match status" value="1"/>
</dbReference>
<dbReference type="Pfam" id="PF00172">
    <property type="entry name" value="Zn_clus"/>
    <property type="match status" value="1"/>
</dbReference>
<evidence type="ECO:0000313" key="5">
    <source>
        <dbReference type="Proteomes" id="UP001163105"/>
    </source>
</evidence>
<feature type="region of interest" description="Disordered" evidence="2">
    <location>
        <begin position="90"/>
        <end position="114"/>
    </location>
</feature>
<dbReference type="Gene3D" id="4.10.240.10">
    <property type="entry name" value="Zn(2)-C6 fungal-type DNA-binding domain"/>
    <property type="match status" value="1"/>
</dbReference>
<dbReference type="PANTHER" id="PTHR38111">
    <property type="entry name" value="ZN(2)-C6 FUNGAL-TYPE DOMAIN-CONTAINING PROTEIN-RELATED"/>
    <property type="match status" value="1"/>
</dbReference>
<dbReference type="GO" id="GO:0008270">
    <property type="term" value="F:zinc ion binding"/>
    <property type="evidence" value="ECO:0007669"/>
    <property type="project" value="InterPro"/>
</dbReference>
<proteinExistence type="predicted"/>
<dbReference type="SMART" id="SM00066">
    <property type="entry name" value="GAL4"/>
    <property type="match status" value="1"/>
</dbReference>
<dbReference type="InterPro" id="IPR053178">
    <property type="entry name" value="Osmoadaptation_assoc"/>
</dbReference>
<protein>
    <submittedName>
        <fullName evidence="4">Ebs-bah-phd domain-containing protein</fullName>
    </submittedName>
</protein>
<reference evidence="4" key="1">
    <citation type="submission" date="2023-01" db="EMBL/GenBank/DDBJ databases">
        <title>The growth and conidiation of Purpureocillium lavendulum are regulated by nitrogen source and histone H3K14 acetylation.</title>
        <authorList>
            <person name="Tang P."/>
            <person name="Han J."/>
            <person name="Zhang C."/>
            <person name="Tang P."/>
            <person name="Qi F."/>
            <person name="Zhang K."/>
            <person name="Liang L."/>
        </authorList>
    </citation>
    <scope>NUCLEOTIDE SEQUENCE</scope>
    <source>
        <strain evidence="4">YMF1.00683</strain>
    </source>
</reference>
<dbReference type="Proteomes" id="UP001163105">
    <property type="component" value="Unassembled WGS sequence"/>
</dbReference>
<name>A0AB34FED2_9HYPO</name>
<dbReference type="InterPro" id="IPR021858">
    <property type="entry name" value="Fun_TF"/>
</dbReference>
<dbReference type="PROSITE" id="PS50048">
    <property type="entry name" value="ZN2_CY6_FUNGAL_2"/>
    <property type="match status" value="1"/>
</dbReference>
<evidence type="ECO:0000259" key="3">
    <source>
        <dbReference type="PROSITE" id="PS50048"/>
    </source>
</evidence>
<dbReference type="GO" id="GO:0000981">
    <property type="term" value="F:DNA-binding transcription factor activity, RNA polymerase II-specific"/>
    <property type="evidence" value="ECO:0007669"/>
    <property type="project" value="InterPro"/>
</dbReference>
<evidence type="ECO:0000256" key="2">
    <source>
        <dbReference type="SAM" id="MobiDB-lite"/>
    </source>
</evidence>
<evidence type="ECO:0000256" key="1">
    <source>
        <dbReference type="ARBA" id="ARBA00023242"/>
    </source>
</evidence>
<comment type="caution">
    <text evidence="4">The sequence shown here is derived from an EMBL/GenBank/DDBJ whole genome shotgun (WGS) entry which is preliminary data.</text>
</comment>
<dbReference type="EMBL" id="JAQHRD010000012">
    <property type="protein sequence ID" value="KAJ6437388.1"/>
    <property type="molecule type" value="Genomic_DNA"/>
</dbReference>
<dbReference type="PROSITE" id="PS00463">
    <property type="entry name" value="ZN2_CY6_FUNGAL_1"/>
    <property type="match status" value="1"/>
</dbReference>
<sequence>MVGIAGKSKACLDCKRRRVKCDLTAPACLRCAKAGIACRGYNTRTLWVNRTPAQPGTTALSVIAEAREQQLQQRQASRWLHLLRQLRSQLTPPSSSSSPSSSLPSSPGSSSAQHDTARFRAQALLLLQGIYLPQPHITEGGGNSGSDPTPFSWPVAVCGMPGASEALDHALLAFCAIQVRVSGEARVSYDDAVRLYNDALGKVIRALGRDESDDETLAAIVVLSTCELFVFSTDQSWSAHAQGISELLRHRGVPAVPTPSWRSLCLRLCVICVIQSLAQRHSLSLAPDRWRELVGPAQSPAGFPRLLEIAAEVPAIMEDVHALLSRGAASHDGRSHHYKRILVQKYHQLDAWRQRYQQMASPGQFYWPVLSRLESPADEAYPDKLFPFALKFHSIEDAITWIFCCTITLQVLEGFLRLDALPNTTTMPSPLSHGSTSGSDPVPTQADADALARRLCQSVEFCYGIENGTFGPQGTCSTQWALLNYFRRRGLRRELEWCENIKNMRGPASSCGIDLMRFGPG</sequence>
<keyword evidence="1" id="KW-0539">Nucleus</keyword>
<organism evidence="4 5">
    <name type="scientific">Purpureocillium lavendulum</name>
    <dbReference type="NCBI Taxonomy" id="1247861"/>
    <lineage>
        <taxon>Eukaryota</taxon>
        <taxon>Fungi</taxon>
        <taxon>Dikarya</taxon>
        <taxon>Ascomycota</taxon>
        <taxon>Pezizomycotina</taxon>
        <taxon>Sordariomycetes</taxon>
        <taxon>Hypocreomycetidae</taxon>
        <taxon>Hypocreales</taxon>
        <taxon>Ophiocordycipitaceae</taxon>
        <taxon>Purpureocillium</taxon>
    </lineage>
</organism>
<dbReference type="InterPro" id="IPR036864">
    <property type="entry name" value="Zn2-C6_fun-type_DNA-bd_sf"/>
</dbReference>
<feature type="compositionally biased region" description="Low complexity" evidence="2">
    <location>
        <begin position="92"/>
        <end position="111"/>
    </location>
</feature>
<dbReference type="CDD" id="cd00067">
    <property type="entry name" value="GAL4"/>
    <property type="match status" value="1"/>
</dbReference>
<dbReference type="InterPro" id="IPR001138">
    <property type="entry name" value="Zn2Cys6_DnaBD"/>
</dbReference>
<evidence type="ECO:0000313" key="4">
    <source>
        <dbReference type="EMBL" id="KAJ6437388.1"/>
    </source>
</evidence>
<gene>
    <name evidence="4" type="ORF">O9K51_09944</name>
</gene>
<keyword evidence="5" id="KW-1185">Reference proteome</keyword>